<feature type="compositionally biased region" description="Low complexity" evidence="1">
    <location>
        <begin position="81"/>
        <end position="92"/>
    </location>
</feature>
<feature type="transmembrane region" description="Helical" evidence="2">
    <location>
        <begin position="196"/>
        <end position="215"/>
    </location>
</feature>
<feature type="transmembrane region" description="Helical" evidence="2">
    <location>
        <begin position="284"/>
        <end position="302"/>
    </location>
</feature>
<feature type="transmembrane region" description="Helical" evidence="2">
    <location>
        <begin position="110"/>
        <end position="131"/>
    </location>
</feature>
<keyword evidence="2" id="KW-1133">Transmembrane helix</keyword>
<keyword evidence="2" id="KW-0472">Membrane</keyword>
<dbReference type="EMBL" id="VRMN01000001">
    <property type="protein sequence ID" value="KAA8499763.1"/>
    <property type="molecule type" value="Genomic_DNA"/>
</dbReference>
<feature type="compositionally biased region" description="Low complexity" evidence="1">
    <location>
        <begin position="64"/>
        <end position="74"/>
    </location>
</feature>
<keyword evidence="4" id="KW-1185">Reference proteome</keyword>
<proteinExistence type="predicted"/>
<dbReference type="AlphaFoldDB" id="A0A5J4ZAI0"/>
<name>A0A5J4ZAI0_PORPP</name>
<protein>
    <submittedName>
        <fullName evidence="3">Uncharacterized protein</fullName>
    </submittedName>
</protein>
<keyword evidence="2" id="KW-0812">Transmembrane</keyword>
<evidence type="ECO:0000313" key="4">
    <source>
        <dbReference type="Proteomes" id="UP000324585"/>
    </source>
</evidence>
<organism evidence="3 4">
    <name type="scientific">Porphyridium purpureum</name>
    <name type="common">Red alga</name>
    <name type="synonym">Porphyridium cruentum</name>
    <dbReference type="NCBI Taxonomy" id="35688"/>
    <lineage>
        <taxon>Eukaryota</taxon>
        <taxon>Rhodophyta</taxon>
        <taxon>Bangiophyceae</taxon>
        <taxon>Porphyridiales</taxon>
        <taxon>Porphyridiaceae</taxon>
        <taxon>Porphyridium</taxon>
    </lineage>
</organism>
<evidence type="ECO:0000256" key="2">
    <source>
        <dbReference type="SAM" id="Phobius"/>
    </source>
</evidence>
<feature type="transmembrane region" description="Helical" evidence="2">
    <location>
        <begin position="221"/>
        <end position="241"/>
    </location>
</feature>
<gene>
    <name evidence="3" type="ORF">FVE85_7348</name>
</gene>
<comment type="caution">
    <text evidence="3">The sequence shown here is derived from an EMBL/GenBank/DDBJ whole genome shotgun (WGS) entry which is preliminary data.</text>
</comment>
<feature type="transmembrane region" description="Helical" evidence="2">
    <location>
        <begin position="261"/>
        <end position="278"/>
    </location>
</feature>
<feature type="region of interest" description="Disordered" evidence="1">
    <location>
        <begin position="51"/>
        <end position="98"/>
    </location>
</feature>
<evidence type="ECO:0000256" key="1">
    <source>
        <dbReference type="SAM" id="MobiDB-lite"/>
    </source>
</evidence>
<dbReference type="Proteomes" id="UP000324585">
    <property type="component" value="Unassembled WGS sequence"/>
</dbReference>
<accession>A0A5J4ZAI0</accession>
<reference evidence="4" key="1">
    <citation type="journal article" date="2019" name="Nat. Commun.">
        <title>Expansion of phycobilisome linker gene families in mesophilic red algae.</title>
        <authorList>
            <person name="Lee J."/>
            <person name="Kim D."/>
            <person name="Bhattacharya D."/>
            <person name="Yoon H.S."/>
        </authorList>
    </citation>
    <scope>NUCLEOTIDE SEQUENCE [LARGE SCALE GENOMIC DNA]</scope>
    <source>
        <strain evidence="4">CCMP 1328</strain>
    </source>
</reference>
<sequence length="315" mass="33300">MSMAFVVGAAALDQARLPCRTTRVAAGSFTAPACGARHVCARVWMAADSSSASPEPNAKQAPVSESQSASPAPAEAKKDAAAGQGKTGAADKAGSEPELDVTPEALERDFVFSKGAASIVAAYLPAFVLLLRSLLLRSRQPGVGALRPMMAVALLLLNPDLASSAAIELTNAKGALQKASKRKALLRRVKPIIDKYKTMVVITCLLSAVGMSYAALNFDSLRRMALGAFVVVLGQNMFHALARVKILRDGSLRETSMNERIPVLSLNGVAMLLLLLVARGVEKAYTPAVVVFSAIVFIYVVIKKTLQLVERLILS</sequence>
<evidence type="ECO:0000313" key="3">
    <source>
        <dbReference type="EMBL" id="KAA8499763.1"/>
    </source>
</evidence>